<evidence type="ECO:0000313" key="3">
    <source>
        <dbReference type="Proteomes" id="UP000033121"/>
    </source>
</evidence>
<evidence type="ECO:0000259" key="1">
    <source>
        <dbReference type="Pfam" id="PF25852"/>
    </source>
</evidence>
<dbReference type="Pfam" id="PF25852">
    <property type="entry name" value="DUF6242_C"/>
    <property type="match status" value="1"/>
</dbReference>
<dbReference type="Gene3D" id="2.130.10.10">
    <property type="entry name" value="YVTN repeat-like/Quinoprotein amine dehydrogenase"/>
    <property type="match status" value="1"/>
</dbReference>
<gene>
    <name evidence="2" type="ORF">FPE01S_01_04100</name>
</gene>
<dbReference type="InterPro" id="IPR015943">
    <property type="entry name" value="WD40/YVTN_repeat-like_dom_sf"/>
</dbReference>
<dbReference type="Proteomes" id="UP000033121">
    <property type="component" value="Unassembled WGS sequence"/>
</dbReference>
<proteinExistence type="predicted"/>
<dbReference type="AlphaFoldDB" id="A0A0E9MV97"/>
<keyword evidence="3" id="KW-1185">Reference proteome</keyword>
<evidence type="ECO:0000313" key="2">
    <source>
        <dbReference type="EMBL" id="GAO41398.1"/>
    </source>
</evidence>
<dbReference type="SUPFAM" id="SSF50939">
    <property type="entry name" value="Sialidases"/>
    <property type="match status" value="1"/>
</dbReference>
<feature type="domain" description="DUF6242" evidence="1">
    <location>
        <begin position="191"/>
        <end position="306"/>
    </location>
</feature>
<accession>A0A0E9MV97</accession>
<sequence>MAGCEKDDPPLPDYTTGEIELAGGDNQSGVFGEMLADPIRLNVHSKNPNDRFYISYKHTQGNGYVGQDTLPGWFPVYADSANPEHSVKWRLGCDNTTQKVTFYLHPFSISNPLTLAAPVDSVTVSASATKPAGWCRACGYGSLDFVNSKVITYDQQTLYMVNNKLYVSTDGGLNWYPVTLPFADQIVDAQFNSKGWMYLVTQNEGVYYSADKQHWQAINGGLIDRRDPTGFLAEDNSLFISFYFDGPYRSTDNGSTWQKMVVGNSSERQYGFTRHPDGRLLMLDKWNDLYVSGNNGDTWQKTELPYKYRNYQVYDLQVDATGKVYTGAGDATLSVFDLDSFEGETHSHYEWNANAQSVTNITLAPGDIFYQVNYNPAPGVYSKSANWGRLDLGFGQAINYYFRKQNGKFLLGSNNFLYFRE</sequence>
<comment type="caution">
    <text evidence="2">The sequence shown here is derived from an EMBL/GenBank/DDBJ whole genome shotgun (WGS) entry which is preliminary data.</text>
</comment>
<dbReference type="STRING" id="1220578.FPE01S_01_04100"/>
<reference evidence="2 3" key="1">
    <citation type="submission" date="2015-04" db="EMBL/GenBank/DDBJ databases">
        <title>Whole genome shotgun sequence of Flavihumibacter petaseus NBRC 106054.</title>
        <authorList>
            <person name="Miyazawa S."/>
            <person name="Hosoyama A."/>
            <person name="Hashimoto M."/>
            <person name="Noguchi M."/>
            <person name="Tsuchikane K."/>
            <person name="Ohji S."/>
            <person name="Yamazoe A."/>
            <person name="Ichikawa N."/>
            <person name="Kimura A."/>
            <person name="Fujita N."/>
        </authorList>
    </citation>
    <scope>NUCLEOTIDE SEQUENCE [LARGE SCALE GENOMIC DNA]</scope>
    <source>
        <strain evidence="2 3">NBRC 106054</strain>
    </source>
</reference>
<dbReference type="InterPro" id="IPR058667">
    <property type="entry name" value="DUF6242_C"/>
</dbReference>
<dbReference type="InterPro" id="IPR036278">
    <property type="entry name" value="Sialidase_sf"/>
</dbReference>
<dbReference type="EMBL" id="BBWV01000001">
    <property type="protein sequence ID" value="GAO41398.1"/>
    <property type="molecule type" value="Genomic_DNA"/>
</dbReference>
<organism evidence="2 3">
    <name type="scientific">Flavihumibacter petaseus NBRC 106054</name>
    <dbReference type="NCBI Taxonomy" id="1220578"/>
    <lineage>
        <taxon>Bacteria</taxon>
        <taxon>Pseudomonadati</taxon>
        <taxon>Bacteroidota</taxon>
        <taxon>Chitinophagia</taxon>
        <taxon>Chitinophagales</taxon>
        <taxon>Chitinophagaceae</taxon>
        <taxon>Flavihumibacter</taxon>
    </lineage>
</organism>
<protein>
    <recommendedName>
        <fullName evidence="1">DUF6242 domain-containing protein</fullName>
    </recommendedName>
</protein>
<name>A0A0E9MV97_9BACT</name>